<dbReference type="Proteomes" id="UP000059542">
    <property type="component" value="Chromosome"/>
</dbReference>
<dbReference type="AlphaFoldDB" id="A0A0U3T0D6"/>
<gene>
    <name evidence="1" type="ORF">AUC43_15185</name>
</gene>
<name>A0A0U3T0D6_9BACT</name>
<dbReference type="KEGG" id="hyg:AUC43_15185"/>
<proteinExistence type="predicted"/>
<evidence type="ECO:0000313" key="1">
    <source>
        <dbReference type="EMBL" id="ALW86307.1"/>
    </source>
</evidence>
<reference evidence="1 2" key="1">
    <citation type="submission" date="2015-12" db="EMBL/GenBank/DDBJ databases">
        <authorList>
            <person name="Shamseldin A."/>
            <person name="Moawad H."/>
            <person name="Abd El-Rahim W.M."/>
            <person name="Sadowsky M.J."/>
        </authorList>
    </citation>
    <scope>NUCLEOTIDE SEQUENCE [LARGE SCALE GENOMIC DNA]</scope>
    <source>
        <strain evidence="1 2">DG5B</strain>
    </source>
</reference>
<dbReference type="EMBL" id="CP013909">
    <property type="protein sequence ID" value="ALW86307.1"/>
    <property type="molecule type" value="Genomic_DNA"/>
</dbReference>
<sequence length="186" mass="20737">MIMAFTVLTDFDDFAYDVEEYFDLNGQIIGELPEADAVTLKELIASGEPPALLDALHSQIRNSLDLKDWRSAAIDSAILLETWLTPKLKAAYTAKGLKNREIKERFKTGELHLPISLGDILVTLIPDALGFNFDGSDEYEALKTKTITLRNHIVHGRKHFVTKAEAELSYASVNKAIEFIEKATAN</sequence>
<protein>
    <recommendedName>
        <fullName evidence="3">RiboL-PSP-HEPN domain-containing protein</fullName>
    </recommendedName>
</protein>
<evidence type="ECO:0008006" key="3">
    <source>
        <dbReference type="Google" id="ProtNLM"/>
    </source>
</evidence>
<organism evidence="1 2">
    <name type="scientific">Hymenobacter sedentarius</name>
    <dbReference type="NCBI Taxonomy" id="1411621"/>
    <lineage>
        <taxon>Bacteria</taxon>
        <taxon>Pseudomonadati</taxon>
        <taxon>Bacteroidota</taxon>
        <taxon>Cytophagia</taxon>
        <taxon>Cytophagales</taxon>
        <taxon>Hymenobacteraceae</taxon>
        <taxon>Hymenobacter</taxon>
    </lineage>
</organism>
<keyword evidence="2" id="KW-1185">Reference proteome</keyword>
<evidence type="ECO:0000313" key="2">
    <source>
        <dbReference type="Proteomes" id="UP000059542"/>
    </source>
</evidence>
<accession>A0A0U3T0D6</accession>